<proteinExistence type="predicted"/>
<dbReference type="PANTHER" id="PTHR34706:SF1">
    <property type="entry name" value="VWFA DOMAIN-CONTAINING PROTEIN"/>
    <property type="match status" value="1"/>
</dbReference>
<evidence type="ECO:0000256" key="2">
    <source>
        <dbReference type="SAM" id="Phobius"/>
    </source>
</evidence>
<dbReference type="PROSITE" id="PS50234">
    <property type="entry name" value="VWFA"/>
    <property type="match status" value="1"/>
</dbReference>
<keyword evidence="2" id="KW-0472">Membrane</keyword>
<dbReference type="SUPFAM" id="SSF53300">
    <property type="entry name" value="vWA-like"/>
    <property type="match status" value="1"/>
</dbReference>
<feature type="transmembrane region" description="Helical" evidence="2">
    <location>
        <begin position="62"/>
        <end position="81"/>
    </location>
</feature>
<evidence type="ECO:0000256" key="1">
    <source>
        <dbReference type="SAM" id="MobiDB-lite"/>
    </source>
</evidence>
<name>A0A7S4GHC7_9EUGL</name>
<keyword evidence="2" id="KW-0812">Transmembrane</keyword>
<feature type="domain" description="VWFA" evidence="3">
    <location>
        <begin position="89"/>
        <end position="276"/>
    </location>
</feature>
<evidence type="ECO:0000259" key="3">
    <source>
        <dbReference type="PROSITE" id="PS50234"/>
    </source>
</evidence>
<accession>A0A7S4GHC7</accession>
<dbReference type="InterPro" id="IPR036465">
    <property type="entry name" value="vWFA_dom_sf"/>
</dbReference>
<dbReference type="Gene3D" id="3.40.50.410">
    <property type="entry name" value="von Willebrand factor, type A domain"/>
    <property type="match status" value="1"/>
</dbReference>
<dbReference type="SMART" id="SM00327">
    <property type="entry name" value="VWA"/>
    <property type="match status" value="1"/>
</dbReference>
<dbReference type="Pfam" id="PF13519">
    <property type="entry name" value="VWA_2"/>
    <property type="match status" value="1"/>
</dbReference>
<keyword evidence="2" id="KW-1133">Transmembrane helix</keyword>
<dbReference type="PANTHER" id="PTHR34706">
    <property type="entry name" value="SLR1338 PROTEIN"/>
    <property type="match status" value="1"/>
</dbReference>
<organism evidence="4">
    <name type="scientific">Eutreptiella gymnastica</name>
    <dbReference type="NCBI Taxonomy" id="73025"/>
    <lineage>
        <taxon>Eukaryota</taxon>
        <taxon>Discoba</taxon>
        <taxon>Euglenozoa</taxon>
        <taxon>Euglenida</taxon>
        <taxon>Spirocuta</taxon>
        <taxon>Euglenophyceae</taxon>
        <taxon>Eutreptiales</taxon>
        <taxon>Eutreptiaceae</taxon>
        <taxon>Eutreptiella</taxon>
    </lineage>
</organism>
<reference evidence="4" key="1">
    <citation type="submission" date="2021-01" db="EMBL/GenBank/DDBJ databases">
        <authorList>
            <person name="Corre E."/>
            <person name="Pelletier E."/>
            <person name="Niang G."/>
            <person name="Scheremetjew M."/>
            <person name="Finn R."/>
            <person name="Kale V."/>
            <person name="Holt S."/>
            <person name="Cochrane G."/>
            <person name="Meng A."/>
            <person name="Brown T."/>
            <person name="Cohen L."/>
        </authorList>
    </citation>
    <scope>NUCLEOTIDE SEQUENCE</scope>
    <source>
        <strain evidence="4">CCMP1594</strain>
    </source>
</reference>
<gene>
    <name evidence="4" type="ORF">EGYM00163_LOCUS48462</name>
</gene>
<sequence length="277" mass="29574">MEEKMGVDLDGDGVVGRPGGKPSSSDDGDSHHGLMGAMGAAAGLWAMSSGDSESESDDDHTGAALLAAGAVGLGGLAFFYAMNRKKKRDYVVVVDASCSMQSGVFQPPGGTRWSETHNAIRSIAAGACGADPDGLTLYFFNDQVSKFETVKREEDVDSIFQRYYPSGFTDLTAALEAAFAEHFGKHKKRPTTMLVIHDGEPNNPESTKQSLRNAANRMQSKKELAVSFVQVGDDPQATAFLETLDVGLGTKWDIVDKMHARDLQGQSFSDAVKQSIG</sequence>
<feature type="region of interest" description="Disordered" evidence="1">
    <location>
        <begin position="1"/>
        <end position="33"/>
    </location>
</feature>
<protein>
    <recommendedName>
        <fullName evidence="3">VWFA domain-containing protein</fullName>
    </recommendedName>
</protein>
<evidence type="ECO:0000313" key="4">
    <source>
        <dbReference type="EMBL" id="CAE0837093.1"/>
    </source>
</evidence>
<dbReference type="InterPro" id="IPR002035">
    <property type="entry name" value="VWF_A"/>
</dbReference>
<dbReference type="AlphaFoldDB" id="A0A7S4GHC7"/>
<dbReference type="EMBL" id="HBJA01140623">
    <property type="protein sequence ID" value="CAE0837093.1"/>
    <property type="molecule type" value="Transcribed_RNA"/>
</dbReference>